<dbReference type="InterPro" id="IPR050574">
    <property type="entry name" value="HPF/YfiA_ribosome-assoc"/>
</dbReference>
<dbReference type="Pfam" id="PF02482">
    <property type="entry name" value="Ribosomal_S30AE"/>
    <property type="match status" value="1"/>
</dbReference>
<organism evidence="4 5">
    <name type="scientific">Oceanipulchritudo coccoides</name>
    <dbReference type="NCBI Taxonomy" id="2706888"/>
    <lineage>
        <taxon>Bacteria</taxon>
        <taxon>Pseudomonadati</taxon>
        <taxon>Verrucomicrobiota</taxon>
        <taxon>Opitutia</taxon>
        <taxon>Puniceicoccales</taxon>
        <taxon>Oceanipulchritudinaceae</taxon>
        <taxon>Oceanipulchritudo</taxon>
    </lineage>
</organism>
<evidence type="ECO:0000313" key="4">
    <source>
        <dbReference type="EMBL" id="NDV61814.1"/>
    </source>
</evidence>
<dbReference type="GO" id="GO:0045900">
    <property type="term" value="P:negative regulation of translational elongation"/>
    <property type="evidence" value="ECO:0007669"/>
    <property type="project" value="TreeGrafter"/>
</dbReference>
<evidence type="ECO:0000256" key="3">
    <source>
        <dbReference type="ARBA" id="ARBA00041148"/>
    </source>
</evidence>
<protein>
    <recommendedName>
        <fullName evidence="3">Ribosome hibernation promoting factor</fullName>
    </recommendedName>
</protein>
<dbReference type="SUPFAM" id="SSF69754">
    <property type="entry name" value="Ribosome binding protein Y (YfiA homologue)"/>
    <property type="match status" value="1"/>
</dbReference>
<dbReference type="InterPro" id="IPR003489">
    <property type="entry name" value="RHF/RaiA"/>
</dbReference>
<dbReference type="PANTHER" id="PTHR33231">
    <property type="entry name" value="30S RIBOSOMAL PROTEIN"/>
    <property type="match status" value="1"/>
</dbReference>
<evidence type="ECO:0000256" key="2">
    <source>
        <dbReference type="ARBA" id="ARBA00038695"/>
    </source>
</evidence>
<dbReference type="RefSeq" id="WP_163963074.1">
    <property type="nucleotide sequence ID" value="NZ_JAAGNX010000001.1"/>
</dbReference>
<reference evidence="4 5" key="1">
    <citation type="submission" date="2020-02" db="EMBL/GenBank/DDBJ databases">
        <title>Albibacoteraceae fam. nov., the first described family within the subdivision 4 Verrucomicrobia.</title>
        <authorList>
            <person name="Xi F."/>
        </authorList>
    </citation>
    <scope>NUCLEOTIDE SEQUENCE [LARGE SCALE GENOMIC DNA]</scope>
    <source>
        <strain evidence="4 5">CK1056</strain>
    </source>
</reference>
<dbReference type="Gene3D" id="3.30.160.100">
    <property type="entry name" value="Ribosome hibernation promotion factor-like"/>
    <property type="match status" value="1"/>
</dbReference>
<name>A0A6B2M129_9BACT</name>
<evidence type="ECO:0000313" key="5">
    <source>
        <dbReference type="Proteomes" id="UP000478417"/>
    </source>
</evidence>
<dbReference type="Proteomes" id="UP000478417">
    <property type="component" value="Unassembled WGS sequence"/>
</dbReference>
<keyword evidence="1" id="KW-0810">Translation regulation</keyword>
<dbReference type="EMBL" id="JAAGNX010000001">
    <property type="protein sequence ID" value="NDV61814.1"/>
    <property type="molecule type" value="Genomic_DNA"/>
</dbReference>
<dbReference type="PANTHER" id="PTHR33231:SF1">
    <property type="entry name" value="30S RIBOSOMAL PROTEIN"/>
    <property type="match status" value="1"/>
</dbReference>
<dbReference type="GO" id="GO:0022627">
    <property type="term" value="C:cytosolic small ribosomal subunit"/>
    <property type="evidence" value="ECO:0007669"/>
    <property type="project" value="TreeGrafter"/>
</dbReference>
<dbReference type="AlphaFoldDB" id="A0A6B2M129"/>
<dbReference type="InterPro" id="IPR036567">
    <property type="entry name" value="RHF-like"/>
</dbReference>
<dbReference type="NCBIfam" id="TIGR00741">
    <property type="entry name" value="yfiA"/>
    <property type="match status" value="1"/>
</dbReference>
<sequence length="123" mass="14223">MKDRTNDIIISGHNLDLTKALKSMVIEKVSKLFEHENHIIRIRVELSTRQSNHVKEHLAKGLVEIKGKDLVANVSSEDLYKSIDLLETKLDRMLRRRSRLRVLKRKQPHSLDIPAEIPKVQSA</sequence>
<accession>A0A6B2M129</accession>
<dbReference type="GO" id="GO:0043024">
    <property type="term" value="F:ribosomal small subunit binding"/>
    <property type="evidence" value="ECO:0007669"/>
    <property type="project" value="TreeGrafter"/>
</dbReference>
<comment type="subunit">
    <text evidence="2">Associates exclusively with 100S ribosomes, which are dimers of 70S ribosomes.</text>
</comment>
<dbReference type="CDD" id="cd00552">
    <property type="entry name" value="RaiA"/>
    <property type="match status" value="1"/>
</dbReference>
<evidence type="ECO:0000256" key="1">
    <source>
        <dbReference type="ARBA" id="ARBA00022845"/>
    </source>
</evidence>
<comment type="caution">
    <text evidence="4">The sequence shown here is derived from an EMBL/GenBank/DDBJ whole genome shotgun (WGS) entry which is preliminary data.</text>
</comment>
<gene>
    <name evidence="4" type="primary">raiA</name>
    <name evidence="4" type="ORF">G0Q06_05065</name>
</gene>
<keyword evidence="5" id="KW-1185">Reference proteome</keyword>
<proteinExistence type="predicted"/>